<dbReference type="Proteomes" id="UP001160130">
    <property type="component" value="Unassembled WGS sequence"/>
</dbReference>
<feature type="compositionally biased region" description="Low complexity" evidence="9">
    <location>
        <begin position="263"/>
        <end position="280"/>
    </location>
</feature>
<accession>A0ABT6LA46</accession>
<evidence type="ECO:0000256" key="1">
    <source>
        <dbReference type="ARBA" id="ARBA00004613"/>
    </source>
</evidence>
<comment type="similarity">
    <text evidence="2 8">Belongs to the cutinase family.</text>
</comment>
<evidence type="ECO:0000256" key="8">
    <source>
        <dbReference type="RuleBase" id="RU361263"/>
    </source>
</evidence>
<evidence type="ECO:0000313" key="10">
    <source>
        <dbReference type="EMBL" id="MDH6199255.1"/>
    </source>
</evidence>
<evidence type="ECO:0000256" key="5">
    <source>
        <dbReference type="ARBA" id="ARBA00022729"/>
    </source>
</evidence>
<dbReference type="SUPFAM" id="SSF53474">
    <property type="entry name" value="alpha/beta-Hydrolases"/>
    <property type="match status" value="1"/>
</dbReference>
<keyword evidence="6 8" id="KW-0378">Hydrolase</keyword>
<sequence>MFSRRIHSPRTGSARSGGRWVGLGAAALLTAGVPLAGLTALPVASAADCADAEVVFARGTDEPPGLGRVGDAFVDSLRKQAGGMNINTYGVNYKASKLQLHGGDGAKDAISHIKSTVSSCPDTKIVLGGYSQGASVINIVAGNPVGGIKWGDSLPPEYANNVTAITTFGDVATRTKQSISTQSALFGSKAIDLCNPNDPICHEGQGNEWSGHTEGYVPVYTTQAAAFAASKLLAGSGQTVPGYGPEMPGYGLPPGYGQTVPGYGPLPGYAPTTPGYGPDTSVHGPPPGYGPEAPGYGLQPPGSDPSTLGPASPSPGIGWV</sequence>
<keyword evidence="11" id="KW-1185">Reference proteome</keyword>
<dbReference type="PANTHER" id="PTHR33630:SF9">
    <property type="entry name" value="CUTINASE 4"/>
    <property type="match status" value="1"/>
</dbReference>
<protein>
    <recommendedName>
        <fullName evidence="8">Cutinase</fullName>
        <ecNumber evidence="8">3.1.1.-</ecNumber>
    </recommendedName>
</protein>
<evidence type="ECO:0000256" key="4">
    <source>
        <dbReference type="ARBA" id="ARBA00022525"/>
    </source>
</evidence>
<name>A0ABT6LA46_9MYCO</name>
<keyword evidence="4 8" id="KW-0964">Secreted</keyword>
<evidence type="ECO:0000256" key="6">
    <source>
        <dbReference type="ARBA" id="ARBA00022801"/>
    </source>
</evidence>
<dbReference type="GO" id="GO:0050525">
    <property type="term" value="F:cutinase activity"/>
    <property type="evidence" value="ECO:0007669"/>
    <property type="project" value="UniProtKB-EC"/>
</dbReference>
<dbReference type="PANTHER" id="PTHR33630">
    <property type="entry name" value="CUTINASE RV1984C-RELATED-RELATED"/>
    <property type="match status" value="1"/>
</dbReference>
<dbReference type="EMBL" id="JARXVE010000017">
    <property type="protein sequence ID" value="MDH6199255.1"/>
    <property type="molecule type" value="Genomic_DNA"/>
</dbReference>
<keyword evidence="3 8" id="KW-0719">Serine esterase</keyword>
<dbReference type="InterPro" id="IPR029058">
    <property type="entry name" value="AB_hydrolase_fold"/>
</dbReference>
<keyword evidence="5" id="KW-0732">Signal</keyword>
<comment type="caution">
    <text evidence="10">The sequence shown here is derived from an EMBL/GenBank/DDBJ whole genome shotgun (WGS) entry which is preliminary data.</text>
</comment>
<dbReference type="Gene3D" id="3.40.50.1820">
    <property type="entry name" value="alpha/beta hydrolase"/>
    <property type="match status" value="1"/>
</dbReference>
<dbReference type="RefSeq" id="WP_280835804.1">
    <property type="nucleotide sequence ID" value="NZ_JARXVE010000017.1"/>
</dbReference>
<evidence type="ECO:0000256" key="7">
    <source>
        <dbReference type="ARBA" id="ARBA00023157"/>
    </source>
</evidence>
<comment type="function">
    <text evidence="8">Catalyzes the hydrolysis of complex carboxylic polyesters found in the cell wall of plants. Degrades cutin, a macromolecule that forms the structure of the plant cuticle.</text>
</comment>
<evidence type="ECO:0000256" key="9">
    <source>
        <dbReference type="SAM" id="MobiDB-lite"/>
    </source>
</evidence>
<dbReference type="EC" id="3.1.1.-" evidence="8"/>
<dbReference type="InterPro" id="IPR043580">
    <property type="entry name" value="CUTINASE_1"/>
</dbReference>
<comment type="subcellular location">
    <subcellularLocation>
        <location evidence="1 8">Secreted</location>
    </subcellularLocation>
</comment>
<reference evidence="10 11" key="1">
    <citation type="submission" date="2023-04" db="EMBL/GenBank/DDBJ databases">
        <title>Forest soil microbial communities from Buena Vista Peninsula, Colon Province, Panama.</title>
        <authorList>
            <person name="Bouskill N."/>
        </authorList>
    </citation>
    <scope>NUCLEOTIDE SEQUENCE [LARGE SCALE GENOMIC DNA]</scope>
    <source>
        <strain evidence="10 11">AC80</strain>
    </source>
</reference>
<gene>
    <name evidence="10" type="ORF">M2272_005924</name>
</gene>
<evidence type="ECO:0000256" key="3">
    <source>
        <dbReference type="ARBA" id="ARBA00022487"/>
    </source>
</evidence>
<organism evidence="10 11">
    <name type="scientific">Mycolicibacterium frederiksbergense</name>
    <dbReference type="NCBI Taxonomy" id="117567"/>
    <lineage>
        <taxon>Bacteria</taxon>
        <taxon>Bacillati</taxon>
        <taxon>Actinomycetota</taxon>
        <taxon>Actinomycetes</taxon>
        <taxon>Mycobacteriales</taxon>
        <taxon>Mycobacteriaceae</taxon>
        <taxon>Mycolicibacterium</taxon>
    </lineage>
</organism>
<feature type="region of interest" description="Disordered" evidence="9">
    <location>
        <begin position="263"/>
        <end position="320"/>
    </location>
</feature>
<evidence type="ECO:0000256" key="2">
    <source>
        <dbReference type="ARBA" id="ARBA00007534"/>
    </source>
</evidence>
<proteinExistence type="inferred from homology"/>
<dbReference type="SMART" id="SM01110">
    <property type="entry name" value="Cutinase"/>
    <property type="match status" value="1"/>
</dbReference>
<keyword evidence="7" id="KW-1015">Disulfide bond</keyword>
<dbReference type="PROSITE" id="PS00155">
    <property type="entry name" value="CUTINASE_1"/>
    <property type="match status" value="1"/>
</dbReference>
<dbReference type="InterPro" id="IPR000675">
    <property type="entry name" value="Cutinase/axe"/>
</dbReference>
<evidence type="ECO:0000313" key="11">
    <source>
        <dbReference type="Proteomes" id="UP001160130"/>
    </source>
</evidence>
<dbReference type="Pfam" id="PF01083">
    <property type="entry name" value="Cutinase"/>
    <property type="match status" value="1"/>
</dbReference>